<name>A0A061B930_CYBFA</name>
<dbReference type="OrthoDB" id="3980952at2759"/>
<dbReference type="GO" id="GO:0005634">
    <property type="term" value="C:nucleus"/>
    <property type="evidence" value="ECO:0007669"/>
    <property type="project" value="UniProtKB-SubCell"/>
</dbReference>
<proteinExistence type="predicted"/>
<sequence length="418" mass="47703">MEHFAGLTFPYSREIRDLPRLCVPNLHIENTHQSLYSVLKSVRSDVVGKKLRNSGYLLFDRFVMDVLGASAFKVYSQFPPENEEKLEKFLTQLSANDVPQVGIDAVIYYLLKDFSSEAAEKFACGGNDINHVDHSTIMLRIPKPLYDLTNAIYFIDRFDIFRSLGYLNANDYSSLPQGFLAYFIKLSNIVPYHDEFEISSAVDVESMKSYIDSQSCKPSACSVISTIRALKVPIMNMDADTQLLFIESLTDLNPLSAIRFIEESEGNYEAEPTIPHHMLLRITVTKILLKTHKQQNALRLLDQANKISGSQYDELFRHLAMFSLVDTKIENKITDMLYDILYSIPDENDKTVRAKFPNYFTKLDEEKTHIRRVARDILAWKCAQQNFAHRLAEIASVNIGADHVNTSTSLKEIAAHFC</sequence>
<protein>
    <submittedName>
        <fullName evidence="4">CYFA0S23e00859g1_1</fullName>
    </submittedName>
</protein>
<dbReference type="EMBL" id="LK052908">
    <property type="protein sequence ID" value="CDR46425.1"/>
    <property type="molecule type" value="Genomic_DNA"/>
</dbReference>
<keyword evidence="2" id="KW-0539">Nucleus</keyword>
<dbReference type="AlphaFoldDB" id="A0A061B930"/>
<evidence type="ECO:0000259" key="3">
    <source>
        <dbReference type="Pfam" id="PF13934"/>
    </source>
</evidence>
<evidence type="ECO:0000256" key="1">
    <source>
        <dbReference type="ARBA" id="ARBA00004123"/>
    </source>
</evidence>
<reference evidence="4" key="1">
    <citation type="journal article" date="2014" name="Genome Announc.">
        <title>Genome sequence of the yeast Cyberlindnera fabianii (Hansenula fabianii).</title>
        <authorList>
            <person name="Freel K.C."/>
            <person name="Sarilar V."/>
            <person name="Neuveglise C."/>
            <person name="Devillers H."/>
            <person name="Friedrich A."/>
            <person name="Schacherer J."/>
        </authorList>
    </citation>
    <scope>NUCLEOTIDE SEQUENCE</scope>
    <source>
        <strain evidence="4">YJS4271</strain>
    </source>
</reference>
<accession>A0A061B930</accession>
<feature type="domain" description="ELYS-like" evidence="3">
    <location>
        <begin position="57"/>
        <end position="168"/>
    </location>
</feature>
<evidence type="ECO:0000313" key="4">
    <source>
        <dbReference type="EMBL" id="CDR46425.1"/>
    </source>
</evidence>
<gene>
    <name evidence="4" type="ORF">CYFA0S_23e00859g</name>
</gene>
<organism evidence="4">
    <name type="scientific">Cyberlindnera fabianii</name>
    <name type="common">Yeast</name>
    <name type="synonym">Hansenula fabianii</name>
    <dbReference type="NCBI Taxonomy" id="36022"/>
    <lineage>
        <taxon>Eukaryota</taxon>
        <taxon>Fungi</taxon>
        <taxon>Dikarya</taxon>
        <taxon>Ascomycota</taxon>
        <taxon>Saccharomycotina</taxon>
        <taxon>Saccharomycetes</taxon>
        <taxon>Phaffomycetales</taxon>
        <taxon>Phaffomycetaceae</taxon>
        <taxon>Cyberlindnera</taxon>
    </lineage>
</organism>
<comment type="subcellular location">
    <subcellularLocation>
        <location evidence="1">Nucleus</location>
    </subcellularLocation>
</comment>
<evidence type="ECO:0000256" key="2">
    <source>
        <dbReference type="ARBA" id="ARBA00023242"/>
    </source>
</evidence>
<dbReference type="InterPro" id="IPR025151">
    <property type="entry name" value="ELYS_dom"/>
</dbReference>
<dbReference type="Pfam" id="PF13934">
    <property type="entry name" value="ELYS"/>
    <property type="match status" value="1"/>
</dbReference>
<dbReference type="VEuPathDB" id="FungiDB:BON22_4284"/>